<name>A0ABN2ZSI4_9ACTN</name>
<dbReference type="InterPro" id="IPR009100">
    <property type="entry name" value="AcylCoA_DH/oxidase_NM_dom_sf"/>
</dbReference>
<accession>A0ABN2ZSI4</accession>
<dbReference type="InterPro" id="IPR013786">
    <property type="entry name" value="AcylCoA_DH/ox_N"/>
</dbReference>
<dbReference type="SUPFAM" id="SSF56645">
    <property type="entry name" value="Acyl-CoA dehydrogenase NM domain-like"/>
    <property type="match status" value="1"/>
</dbReference>
<dbReference type="Pfam" id="PF00441">
    <property type="entry name" value="Acyl-CoA_dh_1"/>
    <property type="match status" value="1"/>
</dbReference>
<sequence>MRTALTDTDLTEDEALLAESVRAYFDDFVDNTYLNRQEESDDGYDQGRWKQLRDLGWTGVNLPERVGGGGGTLADAGIVARECGRAAFASPALQTARTAVALLGLDQGDRFDDVLARVAQGAPAALVAPPERTLHAVAAGGGYRISGEPTIVEWLDQSEDVVLLMPLLEAGTWLCAVVDRGCLDGRSTSVPSIDNERMARLDLDGFEFAPGSARFIEVPSAAAENALARANLLRASSMVGGCEAVLERTVSYSLERAQFGQVIGAFQAVRHHVARIAIAADAARLACNEALARADMGEDTTAIGAVALFAAGRSYTSAVLTAAQVHGGVGTTIEHVLHHHFRRAKAMQLRSGKPAARLREIHRALVVRHEGSLW</sequence>
<dbReference type="Gene3D" id="1.10.540.10">
    <property type="entry name" value="Acyl-CoA dehydrogenase/oxidase, N-terminal domain"/>
    <property type="match status" value="1"/>
</dbReference>
<evidence type="ECO:0000256" key="5">
    <source>
        <dbReference type="ARBA" id="ARBA00023002"/>
    </source>
</evidence>
<organism evidence="8 9">
    <name type="scientific">Actinomadura napierensis</name>
    <dbReference type="NCBI Taxonomy" id="267854"/>
    <lineage>
        <taxon>Bacteria</taxon>
        <taxon>Bacillati</taxon>
        <taxon>Actinomycetota</taxon>
        <taxon>Actinomycetes</taxon>
        <taxon>Streptosporangiales</taxon>
        <taxon>Thermomonosporaceae</taxon>
        <taxon>Actinomadura</taxon>
    </lineage>
</organism>
<keyword evidence="4" id="KW-0274">FAD</keyword>
<dbReference type="Gene3D" id="1.20.140.10">
    <property type="entry name" value="Butyryl-CoA Dehydrogenase, subunit A, domain 3"/>
    <property type="match status" value="1"/>
</dbReference>
<dbReference type="InterPro" id="IPR036250">
    <property type="entry name" value="AcylCo_DH-like_C"/>
</dbReference>
<evidence type="ECO:0000259" key="7">
    <source>
        <dbReference type="Pfam" id="PF02771"/>
    </source>
</evidence>
<dbReference type="PANTHER" id="PTHR43884">
    <property type="entry name" value="ACYL-COA DEHYDROGENASE"/>
    <property type="match status" value="1"/>
</dbReference>
<feature type="domain" description="Acyl-CoA dehydrogenase/oxidase N-terminal" evidence="7">
    <location>
        <begin position="11"/>
        <end position="96"/>
    </location>
</feature>
<proteinExistence type="inferred from homology"/>
<evidence type="ECO:0000313" key="8">
    <source>
        <dbReference type="EMBL" id="GAA2146801.1"/>
    </source>
</evidence>
<keyword evidence="9" id="KW-1185">Reference proteome</keyword>
<evidence type="ECO:0000256" key="2">
    <source>
        <dbReference type="ARBA" id="ARBA00009347"/>
    </source>
</evidence>
<evidence type="ECO:0000256" key="3">
    <source>
        <dbReference type="ARBA" id="ARBA00022630"/>
    </source>
</evidence>
<dbReference type="InterPro" id="IPR009075">
    <property type="entry name" value="AcylCo_DH/oxidase_C"/>
</dbReference>
<evidence type="ECO:0000259" key="6">
    <source>
        <dbReference type="Pfam" id="PF00441"/>
    </source>
</evidence>
<evidence type="ECO:0000256" key="4">
    <source>
        <dbReference type="ARBA" id="ARBA00022827"/>
    </source>
</evidence>
<evidence type="ECO:0000256" key="1">
    <source>
        <dbReference type="ARBA" id="ARBA00001974"/>
    </source>
</evidence>
<dbReference type="PANTHER" id="PTHR43884:SF20">
    <property type="entry name" value="ACYL-COA DEHYDROGENASE FADE28"/>
    <property type="match status" value="1"/>
</dbReference>
<gene>
    <name evidence="8" type="ORF">GCM10009727_48390</name>
</gene>
<comment type="similarity">
    <text evidence="2">Belongs to the acyl-CoA dehydrogenase family.</text>
</comment>
<reference evidence="8 9" key="1">
    <citation type="journal article" date="2019" name="Int. J. Syst. Evol. Microbiol.">
        <title>The Global Catalogue of Microorganisms (GCM) 10K type strain sequencing project: providing services to taxonomists for standard genome sequencing and annotation.</title>
        <authorList>
            <consortium name="The Broad Institute Genomics Platform"/>
            <consortium name="The Broad Institute Genome Sequencing Center for Infectious Disease"/>
            <person name="Wu L."/>
            <person name="Ma J."/>
        </authorList>
    </citation>
    <scope>NUCLEOTIDE SEQUENCE [LARGE SCALE GENOMIC DNA]</scope>
    <source>
        <strain evidence="8 9">JCM 13850</strain>
    </source>
</reference>
<feature type="domain" description="Acyl-CoA dehydrogenase/oxidase C-terminal" evidence="6">
    <location>
        <begin position="223"/>
        <end position="365"/>
    </location>
</feature>
<protein>
    <submittedName>
        <fullName evidence="8">Acyl-CoA dehydrogenase family protein</fullName>
    </submittedName>
</protein>
<dbReference type="Pfam" id="PF02771">
    <property type="entry name" value="Acyl-CoA_dh_N"/>
    <property type="match status" value="1"/>
</dbReference>
<dbReference type="Proteomes" id="UP001501020">
    <property type="component" value="Unassembled WGS sequence"/>
</dbReference>
<keyword evidence="5" id="KW-0560">Oxidoreductase</keyword>
<evidence type="ECO:0000313" key="9">
    <source>
        <dbReference type="Proteomes" id="UP001501020"/>
    </source>
</evidence>
<dbReference type="InterPro" id="IPR037069">
    <property type="entry name" value="AcylCoA_DH/ox_N_sf"/>
</dbReference>
<keyword evidence="3" id="KW-0285">Flavoprotein</keyword>
<comment type="cofactor">
    <cofactor evidence="1">
        <name>FAD</name>
        <dbReference type="ChEBI" id="CHEBI:57692"/>
    </cofactor>
</comment>
<dbReference type="SUPFAM" id="SSF47203">
    <property type="entry name" value="Acyl-CoA dehydrogenase C-terminal domain-like"/>
    <property type="match status" value="1"/>
</dbReference>
<dbReference type="EMBL" id="BAAAMR010000044">
    <property type="protein sequence ID" value="GAA2146801.1"/>
    <property type="molecule type" value="Genomic_DNA"/>
</dbReference>
<comment type="caution">
    <text evidence="8">The sequence shown here is derived from an EMBL/GenBank/DDBJ whole genome shotgun (WGS) entry which is preliminary data.</text>
</comment>
<dbReference type="RefSeq" id="WP_344271173.1">
    <property type="nucleotide sequence ID" value="NZ_BAAAMR010000044.1"/>
</dbReference>